<comment type="caution">
    <text evidence="2">The sequence shown here is derived from an EMBL/GenBank/DDBJ whole genome shotgun (WGS) entry which is preliminary data.</text>
</comment>
<evidence type="ECO:0000313" key="3">
    <source>
        <dbReference type="Proteomes" id="UP000075714"/>
    </source>
</evidence>
<dbReference type="GO" id="GO:0004842">
    <property type="term" value="F:ubiquitin-protein transferase activity"/>
    <property type="evidence" value="ECO:0007669"/>
    <property type="project" value="InterPro"/>
</dbReference>
<gene>
    <name evidence="2" type="ORF">GPECTOR_7g1120</name>
</gene>
<accession>A0A150GTP0</accession>
<reference evidence="3" key="1">
    <citation type="journal article" date="2016" name="Nat. Commun.">
        <title>The Gonium pectorale genome demonstrates co-option of cell cycle regulation during the evolution of multicellularity.</title>
        <authorList>
            <person name="Hanschen E.R."/>
            <person name="Marriage T.N."/>
            <person name="Ferris P.J."/>
            <person name="Hamaji T."/>
            <person name="Toyoda A."/>
            <person name="Fujiyama A."/>
            <person name="Neme R."/>
            <person name="Noguchi H."/>
            <person name="Minakuchi Y."/>
            <person name="Suzuki M."/>
            <person name="Kawai-Toyooka H."/>
            <person name="Smith D.R."/>
            <person name="Sparks H."/>
            <person name="Anderson J."/>
            <person name="Bakaric R."/>
            <person name="Luria V."/>
            <person name="Karger A."/>
            <person name="Kirschner M.W."/>
            <person name="Durand P.M."/>
            <person name="Michod R.E."/>
            <person name="Nozaki H."/>
            <person name="Olson B.J."/>
        </authorList>
    </citation>
    <scope>NUCLEOTIDE SEQUENCE [LARGE SCALE GENOMIC DNA]</scope>
    <source>
        <strain evidence="3">NIES-2863</strain>
    </source>
</reference>
<sequence length="245" mass="26495">MTLSTSNSLRVASVEADLDSASDAYLFETPVELLCPITLQLFHDPVVNEAGQVYERSALVKALAHRLVDPISNLPLATGALTTVWPMKSKACLRSPGLTPALVDYVLSHGSSIYDSQALIRFAASLATCGERDMAACVYTKLLQQLEAPSAQQVEALKGLLGCWGDLDEDDDKLVQQLAGLACEEGPEGCRPARFVNVLLEGGLSEEFVLRFCEHILSNAMRYTITGIMIASVTLPYKSRTVDMA</sequence>
<evidence type="ECO:0000313" key="2">
    <source>
        <dbReference type="EMBL" id="KXZ53227.1"/>
    </source>
</evidence>
<organism evidence="2 3">
    <name type="scientific">Gonium pectorale</name>
    <name type="common">Green alga</name>
    <dbReference type="NCBI Taxonomy" id="33097"/>
    <lineage>
        <taxon>Eukaryota</taxon>
        <taxon>Viridiplantae</taxon>
        <taxon>Chlorophyta</taxon>
        <taxon>core chlorophytes</taxon>
        <taxon>Chlorophyceae</taxon>
        <taxon>CS clade</taxon>
        <taxon>Chlamydomonadales</taxon>
        <taxon>Volvocaceae</taxon>
        <taxon>Gonium</taxon>
    </lineage>
</organism>
<dbReference type="EMBL" id="LSYV01000008">
    <property type="protein sequence ID" value="KXZ53227.1"/>
    <property type="molecule type" value="Genomic_DNA"/>
</dbReference>
<dbReference type="SUPFAM" id="SSF57850">
    <property type="entry name" value="RING/U-box"/>
    <property type="match status" value="1"/>
</dbReference>
<dbReference type="Gene3D" id="3.30.40.10">
    <property type="entry name" value="Zinc/RING finger domain, C3HC4 (zinc finger)"/>
    <property type="match status" value="1"/>
</dbReference>
<feature type="domain" description="U-box" evidence="1">
    <location>
        <begin position="32"/>
        <end position="100"/>
    </location>
</feature>
<evidence type="ECO:0000259" key="1">
    <source>
        <dbReference type="SMART" id="SM00504"/>
    </source>
</evidence>
<dbReference type="GO" id="GO:0016567">
    <property type="term" value="P:protein ubiquitination"/>
    <property type="evidence" value="ECO:0007669"/>
    <property type="project" value="UniProtKB-UniPathway"/>
</dbReference>
<dbReference type="InterPro" id="IPR003613">
    <property type="entry name" value="Ubox_domain"/>
</dbReference>
<protein>
    <recommendedName>
        <fullName evidence="1">U-box domain-containing protein</fullName>
    </recommendedName>
</protein>
<proteinExistence type="predicted"/>
<dbReference type="Pfam" id="PF04564">
    <property type="entry name" value="U-box"/>
    <property type="match status" value="1"/>
</dbReference>
<dbReference type="SMART" id="SM00504">
    <property type="entry name" value="Ubox"/>
    <property type="match status" value="1"/>
</dbReference>
<dbReference type="AlphaFoldDB" id="A0A150GTP0"/>
<name>A0A150GTP0_GONPE</name>
<dbReference type="OrthoDB" id="10064100at2759"/>
<keyword evidence="3" id="KW-1185">Reference proteome</keyword>
<dbReference type="InterPro" id="IPR013083">
    <property type="entry name" value="Znf_RING/FYVE/PHD"/>
</dbReference>
<dbReference type="UniPathway" id="UPA00143"/>
<dbReference type="Proteomes" id="UP000075714">
    <property type="component" value="Unassembled WGS sequence"/>
</dbReference>